<dbReference type="GO" id="GO:0005524">
    <property type="term" value="F:ATP binding"/>
    <property type="evidence" value="ECO:0007669"/>
    <property type="project" value="UniProtKB-KW"/>
</dbReference>
<keyword evidence="5 8" id="KW-0418">Kinase</keyword>
<evidence type="ECO:0000313" key="9">
    <source>
        <dbReference type="Proteomes" id="UP000269923"/>
    </source>
</evidence>
<organism evidence="8 9">
    <name type="scientific">Conchiformibius steedae</name>
    <dbReference type="NCBI Taxonomy" id="153493"/>
    <lineage>
        <taxon>Bacteria</taxon>
        <taxon>Pseudomonadati</taxon>
        <taxon>Pseudomonadota</taxon>
        <taxon>Betaproteobacteria</taxon>
        <taxon>Neisseriales</taxon>
        <taxon>Neisseriaceae</taxon>
        <taxon>Conchiformibius</taxon>
    </lineage>
</organism>
<comment type="caution">
    <text evidence="8">The sequence shown here is derived from an EMBL/GenBank/DDBJ whole genome shotgun (WGS) entry which is preliminary data.</text>
</comment>
<gene>
    <name evidence="8" type="primary">thiD</name>
    <name evidence="8" type="ORF">EII21_01810</name>
</gene>
<dbReference type="AlphaFoldDB" id="A0A3P2A7I4"/>
<dbReference type="InterPro" id="IPR029056">
    <property type="entry name" value="Ribokinase-like"/>
</dbReference>
<dbReference type="SUPFAM" id="SSF53613">
    <property type="entry name" value="Ribokinase-like"/>
    <property type="match status" value="1"/>
</dbReference>
<dbReference type="STRING" id="1121352.GCA_000620925_00320"/>
<dbReference type="Pfam" id="PF08543">
    <property type="entry name" value="Phos_pyr_kin"/>
    <property type="match status" value="1"/>
</dbReference>
<dbReference type="GO" id="GO:0008972">
    <property type="term" value="F:phosphomethylpyrimidine kinase activity"/>
    <property type="evidence" value="ECO:0007669"/>
    <property type="project" value="InterPro"/>
</dbReference>
<dbReference type="GO" id="GO:0009228">
    <property type="term" value="P:thiamine biosynthetic process"/>
    <property type="evidence" value="ECO:0007669"/>
    <property type="project" value="InterPro"/>
</dbReference>
<keyword evidence="4" id="KW-0547">Nucleotide-binding</keyword>
<keyword evidence="6" id="KW-0067">ATP-binding</keyword>
<dbReference type="PANTHER" id="PTHR20858:SF17">
    <property type="entry name" value="HYDROXYMETHYLPYRIMIDINE_PHOSPHOMETHYLPYRIMIDINE KINASE THI20-RELATED"/>
    <property type="match status" value="1"/>
</dbReference>
<sequence length="267" mass="27783">MVGLNPPQALTVAGSDSGGGAGIQADLKTFQMRGVFGTSAITALTAQNSLGVHAVYPVDAAFVTAQIDAVAADFAICAVKIGMLASAQIIEAVADALARHHMGQVVLDPVMKAKDGVSLLDDSARAVLLARLLPQTDVFTPNLPETEALCGIRVENADHARRAAAFFQEKGAKNVVIKGGHADADECCDWVFLADGSRFSLTRPRVATRHSHGTGCTFAAFIAAELAKGQSVEIAVRIAKDGVYRALAETLGIGAGQGPLNHWALQD</sequence>
<keyword evidence="9" id="KW-1185">Reference proteome</keyword>
<reference evidence="8 9" key="1">
    <citation type="submission" date="2018-11" db="EMBL/GenBank/DDBJ databases">
        <title>Genomes From Bacteria Associated with the Canine Oral Cavity: a Test Case for Automated Genome-Based Taxonomic Assignment.</title>
        <authorList>
            <person name="Coil D.A."/>
            <person name="Jospin G."/>
            <person name="Darling A.E."/>
            <person name="Wallis C."/>
            <person name="Davis I.J."/>
            <person name="Harris S."/>
            <person name="Eisen J.A."/>
            <person name="Holcombe L.J."/>
            <person name="O'Flynn C."/>
        </authorList>
    </citation>
    <scope>NUCLEOTIDE SEQUENCE [LARGE SCALE GENOMIC DNA]</scope>
    <source>
        <strain evidence="8 9">COT-280</strain>
    </source>
</reference>
<dbReference type="Gene3D" id="3.40.1190.20">
    <property type="match status" value="1"/>
</dbReference>
<dbReference type="InterPro" id="IPR013749">
    <property type="entry name" value="PM/HMP-P_kinase-1"/>
</dbReference>
<feature type="domain" description="Pyridoxamine kinase/Phosphomethylpyrimidine kinase" evidence="7">
    <location>
        <begin position="16"/>
        <end position="261"/>
    </location>
</feature>
<dbReference type="OrthoDB" id="9810880at2"/>
<evidence type="ECO:0000313" key="8">
    <source>
        <dbReference type="EMBL" id="RRD91334.1"/>
    </source>
</evidence>
<evidence type="ECO:0000256" key="3">
    <source>
        <dbReference type="ARBA" id="ARBA00022679"/>
    </source>
</evidence>
<dbReference type="UniPathway" id="UPA00060">
    <property type="reaction ID" value="UER00138"/>
</dbReference>
<dbReference type="GO" id="GO:0005829">
    <property type="term" value="C:cytosol"/>
    <property type="evidence" value="ECO:0007669"/>
    <property type="project" value="TreeGrafter"/>
</dbReference>
<protein>
    <recommendedName>
        <fullName evidence="2">hydroxymethylpyrimidine kinase</fullName>
        <ecNumber evidence="2">2.7.1.49</ecNumber>
    </recommendedName>
</protein>
<dbReference type="FunFam" id="3.40.1190.20:FF:000003">
    <property type="entry name" value="Phosphomethylpyrimidine kinase ThiD"/>
    <property type="match status" value="1"/>
</dbReference>
<evidence type="ECO:0000256" key="1">
    <source>
        <dbReference type="ARBA" id="ARBA00004948"/>
    </source>
</evidence>
<dbReference type="CDD" id="cd01169">
    <property type="entry name" value="HMPP_kinase"/>
    <property type="match status" value="1"/>
</dbReference>
<dbReference type="Proteomes" id="UP000269923">
    <property type="component" value="Unassembled WGS sequence"/>
</dbReference>
<evidence type="ECO:0000256" key="5">
    <source>
        <dbReference type="ARBA" id="ARBA00022777"/>
    </source>
</evidence>
<evidence type="ECO:0000256" key="4">
    <source>
        <dbReference type="ARBA" id="ARBA00022741"/>
    </source>
</evidence>
<dbReference type="NCBIfam" id="TIGR00097">
    <property type="entry name" value="HMP-P_kinase"/>
    <property type="match status" value="1"/>
</dbReference>
<keyword evidence="3 8" id="KW-0808">Transferase</keyword>
<evidence type="ECO:0000256" key="2">
    <source>
        <dbReference type="ARBA" id="ARBA00012135"/>
    </source>
</evidence>
<dbReference type="GO" id="GO:0008902">
    <property type="term" value="F:hydroxymethylpyrimidine kinase activity"/>
    <property type="evidence" value="ECO:0007669"/>
    <property type="project" value="UniProtKB-EC"/>
</dbReference>
<evidence type="ECO:0000256" key="6">
    <source>
        <dbReference type="ARBA" id="ARBA00022840"/>
    </source>
</evidence>
<dbReference type="RefSeq" id="WP_124794125.1">
    <property type="nucleotide sequence ID" value="NZ_RQYC01000002.1"/>
</dbReference>
<dbReference type="EMBL" id="RQYC01000002">
    <property type="protein sequence ID" value="RRD91334.1"/>
    <property type="molecule type" value="Genomic_DNA"/>
</dbReference>
<evidence type="ECO:0000259" key="7">
    <source>
        <dbReference type="Pfam" id="PF08543"/>
    </source>
</evidence>
<dbReference type="PANTHER" id="PTHR20858">
    <property type="entry name" value="PHOSPHOMETHYLPYRIMIDINE KINASE"/>
    <property type="match status" value="1"/>
</dbReference>
<dbReference type="GO" id="GO:0009229">
    <property type="term" value="P:thiamine diphosphate biosynthetic process"/>
    <property type="evidence" value="ECO:0007669"/>
    <property type="project" value="UniProtKB-UniPathway"/>
</dbReference>
<dbReference type="InterPro" id="IPR004399">
    <property type="entry name" value="HMP/HMP-P_kinase_dom"/>
</dbReference>
<dbReference type="EC" id="2.7.1.49" evidence="2"/>
<accession>A0A3P2A7I4</accession>
<comment type="pathway">
    <text evidence="1">Cofactor biosynthesis; thiamine diphosphate biosynthesis.</text>
</comment>
<proteinExistence type="predicted"/>
<name>A0A3P2A7I4_9NEIS</name>